<keyword evidence="2" id="KW-0815">Transposition</keyword>
<dbReference type="HOGENOM" id="CLU_032903_16_4_0"/>
<comment type="similarity">
    <text evidence="1">In the C-terminal section; belongs to the transposase 35 family.</text>
</comment>
<dbReference type="AlphaFoldDB" id="F0S206"/>
<dbReference type="InParanoid" id="F0S206"/>
<dbReference type="InterPro" id="IPR001959">
    <property type="entry name" value="Transposase"/>
</dbReference>
<gene>
    <name evidence="7" type="ordered locus">Dester_1457</name>
</gene>
<dbReference type="eggNOG" id="COG0675">
    <property type="taxonomic scope" value="Bacteria"/>
</dbReference>
<dbReference type="RefSeq" id="WP_013639035.1">
    <property type="nucleotide sequence ID" value="NC_015185.1"/>
</dbReference>
<dbReference type="STRING" id="868864.Dester_1457"/>
<name>F0S206_DESTD</name>
<evidence type="ECO:0000259" key="6">
    <source>
        <dbReference type="Pfam" id="PF07282"/>
    </source>
</evidence>
<evidence type="ECO:0000256" key="2">
    <source>
        <dbReference type="ARBA" id="ARBA00022578"/>
    </source>
</evidence>
<proteinExistence type="inferred from homology"/>
<keyword evidence="3" id="KW-0238">DNA-binding</keyword>
<organism evidence="7 8">
    <name type="scientific">Desulfurobacterium thermolithotrophum (strain DSM 11699 / BSA)</name>
    <dbReference type="NCBI Taxonomy" id="868864"/>
    <lineage>
        <taxon>Bacteria</taxon>
        <taxon>Pseudomonadati</taxon>
        <taxon>Aquificota</taxon>
        <taxon>Aquificia</taxon>
        <taxon>Desulfurobacteriales</taxon>
        <taxon>Desulfurobacteriaceae</taxon>
        <taxon>Desulfurobacterium</taxon>
    </lineage>
</organism>
<dbReference type="OrthoDB" id="9147at2"/>
<dbReference type="Proteomes" id="UP000007102">
    <property type="component" value="Chromosome"/>
</dbReference>
<evidence type="ECO:0000256" key="4">
    <source>
        <dbReference type="ARBA" id="ARBA00023172"/>
    </source>
</evidence>
<dbReference type="InterPro" id="IPR010095">
    <property type="entry name" value="Cas12f1-like_TNB"/>
</dbReference>
<accession>F0S206</accession>
<keyword evidence="4" id="KW-0233">DNA recombination</keyword>
<feature type="domain" description="Cas12f1-like TNB" evidence="6">
    <location>
        <begin position="325"/>
        <end position="410"/>
    </location>
</feature>
<dbReference type="GO" id="GO:0006310">
    <property type="term" value="P:DNA recombination"/>
    <property type="evidence" value="ECO:0007669"/>
    <property type="project" value="UniProtKB-KW"/>
</dbReference>
<dbReference type="KEGG" id="dte:Dester_1457"/>
<evidence type="ECO:0000256" key="1">
    <source>
        <dbReference type="ARBA" id="ARBA00008761"/>
    </source>
</evidence>
<evidence type="ECO:0000313" key="7">
    <source>
        <dbReference type="EMBL" id="ADY74087.1"/>
    </source>
</evidence>
<evidence type="ECO:0000256" key="3">
    <source>
        <dbReference type="ARBA" id="ARBA00023125"/>
    </source>
</evidence>
<dbReference type="NCBIfam" id="NF040570">
    <property type="entry name" value="guided_TnpB"/>
    <property type="match status" value="1"/>
</dbReference>
<dbReference type="GO" id="GO:0003677">
    <property type="term" value="F:DNA binding"/>
    <property type="evidence" value="ECO:0007669"/>
    <property type="project" value="UniProtKB-KW"/>
</dbReference>
<dbReference type="EMBL" id="CP002543">
    <property type="protein sequence ID" value="ADY74087.1"/>
    <property type="molecule type" value="Genomic_DNA"/>
</dbReference>
<dbReference type="Pfam" id="PF01385">
    <property type="entry name" value="OrfB_IS605"/>
    <property type="match status" value="1"/>
</dbReference>
<dbReference type="Pfam" id="PF07282">
    <property type="entry name" value="Cas12f1-like_TNB"/>
    <property type="match status" value="1"/>
</dbReference>
<dbReference type="NCBIfam" id="TIGR01766">
    <property type="entry name" value="IS200/IS605 family accessory protein TnpB-like domain"/>
    <property type="match status" value="1"/>
</dbReference>
<sequence>MLLTLSISTIKRSTCNKLKRASKTFQQFKNLLYLCALEYHKNTKDIKPFLLKTFLEKFIKGRENLPFENENIRNWKKELVVLWTEKIGSDTAKALVGVVAKEFKNILEKWKKGEKASLPKPRKLNTLYSFTLETNPNMVVDKRKLQGKRNSNHIVVRIGKDFGAVKFKVPESLKIKHIKINWSASGEVTYLTSYEVPKSEVILNKEFFLSIDLGVKNLISAVSNKEDLPSFIINGNPLKAFNQWVNKLSTKLQSEGKELEHKKLWNYRKKRIEQIFGMVSNFIVTICLKEGIGRVIISDSLTKEYKKEGTKGKRFNQEFRQIPLGKLIQKLEYKCKLAGIEFLKEPEPYTSQVSSITGNIEEITGKDKKEITEEDVKKLKITGKRIKRGLFKDLKLNKVFNADLNGALNIAIKKLGKRVREGFLKLSNWIDKLSRAVRITLFPHEKYSLSLFKEIRDSSSYLAKGSEGHLLTIANEC</sequence>
<reference evidence="8" key="2">
    <citation type="submission" date="2011-02" db="EMBL/GenBank/DDBJ databases">
        <title>The complete genome of Desulfurobacterium thermolithotrophum DSM 11699.</title>
        <authorList>
            <consortium name="US DOE Joint Genome Institute (JGI-PGF)"/>
            <person name="Lucas S."/>
            <person name="Copeland A."/>
            <person name="Lapidus A."/>
            <person name="Bruce D."/>
            <person name="Goodwin L."/>
            <person name="Pitluck S."/>
            <person name="Kyrpides N."/>
            <person name="Mavromatis K."/>
            <person name="Pagani I."/>
            <person name="Ivanova N."/>
            <person name="Mikhailova N."/>
            <person name="Daligault H."/>
            <person name="Detter J.C."/>
            <person name="Tapia R."/>
            <person name="Han C."/>
            <person name="Land M."/>
            <person name="Hauser L."/>
            <person name="Markowitz V."/>
            <person name="Cheng J.-F."/>
            <person name="Hugenholtz P."/>
            <person name="Woyke T."/>
            <person name="Wu D."/>
            <person name="Spring S."/>
            <person name="Brambilla E."/>
            <person name="Klenk H.-P."/>
            <person name="Eisen J.A."/>
        </authorList>
    </citation>
    <scope>NUCLEOTIDE SEQUENCE [LARGE SCALE GENOMIC DNA]</scope>
    <source>
        <strain evidence="8">DSM 11699 / BSA</strain>
    </source>
</reference>
<evidence type="ECO:0000259" key="5">
    <source>
        <dbReference type="Pfam" id="PF01385"/>
    </source>
</evidence>
<protein>
    <submittedName>
        <fullName evidence="7">Transposase, IS605 OrfB family</fullName>
    </submittedName>
</protein>
<feature type="domain" description="Probable transposase IS891/IS1136/IS1341" evidence="5">
    <location>
        <begin position="193"/>
        <end position="298"/>
    </location>
</feature>
<evidence type="ECO:0000313" key="8">
    <source>
        <dbReference type="Proteomes" id="UP000007102"/>
    </source>
</evidence>
<keyword evidence="8" id="KW-1185">Reference proteome</keyword>
<reference evidence="7 8" key="1">
    <citation type="journal article" date="2011" name="Stand. Genomic Sci.">
        <title>Complete genome sequence of the thermophilic sulfur-reducer Desulfurobacterium thermolithotrophum type strain (BSA(T)) from a deep-sea hydrothermal vent.</title>
        <authorList>
            <person name="Goker M."/>
            <person name="Daligault H."/>
            <person name="Mwirichia R."/>
            <person name="Lapidus A."/>
            <person name="Lucas S."/>
            <person name="Deshpande S."/>
            <person name="Pagani I."/>
            <person name="Tapia R."/>
            <person name="Cheng J.F."/>
            <person name="Goodwin L."/>
            <person name="Pitluck S."/>
            <person name="Liolios K."/>
            <person name="Ivanova N."/>
            <person name="Mavromatis K."/>
            <person name="Mikhailova N."/>
            <person name="Pati A."/>
            <person name="Chen A."/>
            <person name="Palaniappan K."/>
            <person name="Han C."/>
            <person name="Land M."/>
            <person name="Hauser L."/>
            <person name="Pan C."/>
            <person name="Brambilla E.M."/>
            <person name="Rohde M."/>
            <person name="Spring S."/>
            <person name="Sikorski J."/>
            <person name="Wirth R."/>
            <person name="Detter J.C."/>
            <person name="Woyke T."/>
            <person name="Bristow J."/>
            <person name="Eisen J.A."/>
            <person name="Markowitz V."/>
            <person name="Hugenholtz P."/>
            <person name="Kyrpides N.C."/>
            <person name="Klenk H.P."/>
        </authorList>
    </citation>
    <scope>NUCLEOTIDE SEQUENCE [LARGE SCALE GENOMIC DNA]</scope>
    <source>
        <strain evidence="8">DSM 11699 / BSA</strain>
    </source>
</reference>
<dbReference type="GO" id="GO:0032196">
    <property type="term" value="P:transposition"/>
    <property type="evidence" value="ECO:0007669"/>
    <property type="project" value="UniProtKB-KW"/>
</dbReference>